<evidence type="ECO:0000313" key="4">
    <source>
        <dbReference type="Proteomes" id="UP000636918"/>
    </source>
</evidence>
<comment type="caution">
    <text evidence="3">The sequence shown here is derived from an EMBL/GenBank/DDBJ whole genome shotgun (WGS) entry which is preliminary data.</text>
</comment>
<dbReference type="RefSeq" id="WP_201940636.1">
    <property type="nucleotide sequence ID" value="NZ_JAERSG010000008.1"/>
</dbReference>
<organism evidence="3 4">
    <name type="scientific">Nocardioides baculatus</name>
    <dbReference type="NCBI Taxonomy" id="2801337"/>
    <lineage>
        <taxon>Bacteria</taxon>
        <taxon>Bacillati</taxon>
        <taxon>Actinomycetota</taxon>
        <taxon>Actinomycetes</taxon>
        <taxon>Propionibacteriales</taxon>
        <taxon>Nocardioidaceae</taxon>
        <taxon>Nocardioides</taxon>
    </lineage>
</organism>
<dbReference type="PANTHER" id="PTHR43581">
    <property type="entry name" value="ATP/GTP PHOSPHATASE"/>
    <property type="match status" value="1"/>
</dbReference>
<keyword evidence="4" id="KW-1185">Reference proteome</keyword>
<feature type="transmembrane region" description="Helical" evidence="1">
    <location>
        <begin position="525"/>
        <end position="551"/>
    </location>
</feature>
<dbReference type="PANTHER" id="PTHR43581:SF2">
    <property type="entry name" value="EXCINUCLEASE ATPASE SUBUNIT"/>
    <property type="match status" value="1"/>
</dbReference>
<dbReference type="Pfam" id="PF13304">
    <property type="entry name" value="AAA_21"/>
    <property type="match status" value="1"/>
</dbReference>
<protein>
    <submittedName>
        <fullName evidence="3">AAA family ATPase</fullName>
    </submittedName>
</protein>
<sequence>MSMKLSGGPAAEQPVFAIREIEIANVGGIRSSLSVAFHELHTPTLFYGGNGVGKTTLLEAASLLGHVPCLPIQEWNGSVTASLLRRSLGEAGAEATWWGDALPKSGEDARSYMTRFLEEVQPYGYGAIRLEVNNRGLNEFVILVRPTGAQAPTLTAPLSRREGSGEEDDVHLEESFVVVRFDDASGFTRLNEQLFRGRTFFVGNQYVSADSLLERRHIDLSTVTGSRRVSYVNTDLNDFGRGRDLRESPKMLKEDFDKQVRQRFEAPFQGRDYHAKGRLNSYLAMILPGSPGNYSDARAVGDGLQIDTFALDEHGKTDFWATRGDAGGKFRPNFLSAGENEVLFLLLMCLENSSDPDRDVFGVLLLDEPDLHLATASRIRFFRAISDICSPGTQAVLASHSESSMHAFTRPFSGRISQRVRVLYVFRDANGDRQTRAIHDPKYIGALSPVRYRIGGIKRRIERPISPHYGSWLRRSAVSGWSWVMTAVVLAMAGAAGLAVVNDILDVFGVLEFDEVEWIHRRVRTVYLVGGACALVYLVLAVATLIERLVARKSKHEFGTRSWLVGLGFAVLTGSTVRLVWLLGEWLLT</sequence>
<dbReference type="SMART" id="SM00382">
    <property type="entry name" value="AAA"/>
    <property type="match status" value="1"/>
</dbReference>
<proteinExistence type="predicted"/>
<dbReference type="Proteomes" id="UP000636918">
    <property type="component" value="Unassembled WGS sequence"/>
</dbReference>
<accession>A0ABS1LE42</accession>
<gene>
    <name evidence="3" type="ORF">JI751_20265</name>
</gene>
<feature type="domain" description="AAA+ ATPase" evidence="2">
    <location>
        <begin position="40"/>
        <end position="426"/>
    </location>
</feature>
<dbReference type="EMBL" id="JAERSG010000008">
    <property type="protein sequence ID" value="MBL0749966.1"/>
    <property type="molecule type" value="Genomic_DNA"/>
</dbReference>
<dbReference type="InterPro" id="IPR051396">
    <property type="entry name" value="Bact_Antivir_Def_Nuclease"/>
</dbReference>
<dbReference type="Gene3D" id="3.40.50.300">
    <property type="entry name" value="P-loop containing nucleotide triphosphate hydrolases"/>
    <property type="match status" value="2"/>
</dbReference>
<evidence type="ECO:0000256" key="1">
    <source>
        <dbReference type="SAM" id="Phobius"/>
    </source>
</evidence>
<dbReference type="CDD" id="cd00267">
    <property type="entry name" value="ABC_ATPase"/>
    <property type="match status" value="1"/>
</dbReference>
<keyword evidence="1" id="KW-1133">Transmembrane helix</keyword>
<reference evidence="3 4" key="1">
    <citation type="submission" date="2021-01" db="EMBL/GenBank/DDBJ databases">
        <title>Genome seq and assembly of Nocardiodes sp. G10.</title>
        <authorList>
            <person name="Chhetri G."/>
        </authorList>
    </citation>
    <scope>NUCLEOTIDE SEQUENCE [LARGE SCALE GENOMIC DNA]</scope>
    <source>
        <strain evidence="3 4">G10</strain>
    </source>
</reference>
<evidence type="ECO:0000259" key="2">
    <source>
        <dbReference type="SMART" id="SM00382"/>
    </source>
</evidence>
<evidence type="ECO:0000313" key="3">
    <source>
        <dbReference type="EMBL" id="MBL0749966.1"/>
    </source>
</evidence>
<dbReference type="SUPFAM" id="SSF52540">
    <property type="entry name" value="P-loop containing nucleoside triphosphate hydrolases"/>
    <property type="match status" value="1"/>
</dbReference>
<feature type="transmembrane region" description="Helical" evidence="1">
    <location>
        <begin position="481"/>
        <end position="505"/>
    </location>
</feature>
<keyword evidence="1" id="KW-0812">Transmembrane</keyword>
<keyword evidence="1" id="KW-0472">Membrane</keyword>
<name>A0ABS1LE42_9ACTN</name>
<feature type="transmembrane region" description="Helical" evidence="1">
    <location>
        <begin position="563"/>
        <end position="583"/>
    </location>
</feature>
<dbReference type="InterPro" id="IPR003593">
    <property type="entry name" value="AAA+_ATPase"/>
</dbReference>
<dbReference type="InterPro" id="IPR027417">
    <property type="entry name" value="P-loop_NTPase"/>
</dbReference>
<dbReference type="InterPro" id="IPR003959">
    <property type="entry name" value="ATPase_AAA_core"/>
</dbReference>